<keyword evidence="2" id="KW-1133">Transmembrane helix</keyword>
<proteinExistence type="predicted"/>
<keyword evidence="2" id="KW-0472">Membrane</keyword>
<name>A0A0L8IC33_OCTBM</name>
<accession>A0A0L8IC33</accession>
<organism evidence="3">
    <name type="scientific">Octopus bimaculoides</name>
    <name type="common">California two-spotted octopus</name>
    <dbReference type="NCBI Taxonomy" id="37653"/>
    <lineage>
        <taxon>Eukaryota</taxon>
        <taxon>Metazoa</taxon>
        <taxon>Spiralia</taxon>
        <taxon>Lophotrochozoa</taxon>
        <taxon>Mollusca</taxon>
        <taxon>Cephalopoda</taxon>
        <taxon>Coleoidea</taxon>
        <taxon>Octopodiformes</taxon>
        <taxon>Octopoda</taxon>
        <taxon>Incirrata</taxon>
        <taxon>Octopodidae</taxon>
        <taxon>Octopus</taxon>
    </lineage>
</organism>
<evidence type="ECO:0000256" key="2">
    <source>
        <dbReference type="SAM" id="Phobius"/>
    </source>
</evidence>
<dbReference type="AlphaFoldDB" id="A0A0L8IC33"/>
<evidence type="ECO:0000313" key="3">
    <source>
        <dbReference type="EMBL" id="KOF98580.1"/>
    </source>
</evidence>
<reference evidence="3" key="1">
    <citation type="submission" date="2015-07" db="EMBL/GenBank/DDBJ databases">
        <title>MeaNS - Measles Nucleotide Surveillance Program.</title>
        <authorList>
            <person name="Tran T."/>
            <person name="Druce J."/>
        </authorList>
    </citation>
    <scope>NUCLEOTIDE SEQUENCE</scope>
    <source>
        <strain evidence="3">UCB-OBI-ISO-001</strain>
        <tissue evidence="3">Gonad</tissue>
    </source>
</reference>
<evidence type="ECO:0000256" key="1">
    <source>
        <dbReference type="SAM" id="MobiDB-lite"/>
    </source>
</evidence>
<feature type="region of interest" description="Disordered" evidence="1">
    <location>
        <begin position="146"/>
        <end position="166"/>
    </location>
</feature>
<feature type="transmembrane region" description="Helical" evidence="2">
    <location>
        <begin position="27"/>
        <end position="47"/>
    </location>
</feature>
<feature type="transmembrane region" description="Helical" evidence="2">
    <location>
        <begin position="53"/>
        <end position="73"/>
    </location>
</feature>
<sequence>MKVVVLMIELKGGVAVRRVVVRTDFTSFYIIIISVSIIVILVVVVAIVFAVVIVIIIIIITTIIIITIIITSVDLRENAGKVENSCLCVDIIHSFKQDVCVFLLLPPACLKVHVLKEKQKCTPHLYKLCETIAFCQPLTIDDAHGKGAHGKGAHGKGAHGKGAHGKEQTWMALAPTKATFLPGNSKSLNKNMYLYAHMHTHTSTLRVHR</sequence>
<keyword evidence="2" id="KW-0812">Transmembrane</keyword>
<feature type="compositionally biased region" description="Basic residues" evidence="1">
    <location>
        <begin position="146"/>
        <end position="163"/>
    </location>
</feature>
<gene>
    <name evidence="3" type="ORF">OCBIM_22024487mg</name>
</gene>
<dbReference type="EMBL" id="KQ416124">
    <property type="protein sequence ID" value="KOF98580.1"/>
    <property type="molecule type" value="Genomic_DNA"/>
</dbReference>
<protein>
    <submittedName>
        <fullName evidence="3">Uncharacterized protein</fullName>
    </submittedName>
</protein>